<accession>A0A6C0UM67</accession>
<gene>
    <name evidence="1" type="ORF">G3I44_19985</name>
</gene>
<name>A0A6C0UM67_9EURY</name>
<reference evidence="1 2" key="1">
    <citation type="submission" date="2020-02" db="EMBL/GenBank/DDBJ databases">
        <title>Whole genome sequence of Halogeometricum borinquense strain wsp4.</title>
        <authorList>
            <person name="Verma D.K."/>
            <person name="Gopal K."/>
            <person name="Prasad E.S."/>
        </authorList>
    </citation>
    <scope>NUCLEOTIDE SEQUENCE [LARGE SCALE GENOMIC DNA]</scope>
    <source>
        <strain evidence="2">wsp4</strain>
    </source>
</reference>
<dbReference type="GeneID" id="44081732"/>
<proteinExistence type="predicted"/>
<dbReference type="AlphaFoldDB" id="A0A6C0UM67"/>
<evidence type="ECO:0000313" key="2">
    <source>
        <dbReference type="Proteomes" id="UP000465846"/>
    </source>
</evidence>
<dbReference type="RefSeq" id="WP_163487999.1">
    <property type="nucleotide sequence ID" value="NZ_CP048739.1"/>
</dbReference>
<evidence type="ECO:0000313" key="1">
    <source>
        <dbReference type="EMBL" id="QIB76337.1"/>
    </source>
</evidence>
<dbReference type="EMBL" id="CP048739">
    <property type="protein sequence ID" value="QIB76337.1"/>
    <property type="molecule type" value="Genomic_DNA"/>
</dbReference>
<protein>
    <submittedName>
        <fullName evidence="1">Uncharacterized protein</fullName>
    </submittedName>
</protein>
<sequence length="111" mass="12505">MVEVVRVEVEVIVLTGVLVFSRTENPILCRWFDTYADVTISNLADEVVYDVEAIELGRQFGWEQFDTGVGFAVERVVTFDDSILVRILEVPSVNARDALDTEVGQRLIAKQ</sequence>
<dbReference type="Proteomes" id="UP000465846">
    <property type="component" value="Chromosome"/>
</dbReference>
<organism evidence="1 2">
    <name type="scientific">Halogeometricum borinquense</name>
    <dbReference type="NCBI Taxonomy" id="60847"/>
    <lineage>
        <taxon>Archaea</taxon>
        <taxon>Methanobacteriati</taxon>
        <taxon>Methanobacteriota</taxon>
        <taxon>Stenosarchaea group</taxon>
        <taxon>Halobacteria</taxon>
        <taxon>Halobacteriales</taxon>
        <taxon>Haloferacaceae</taxon>
        <taxon>Halogeometricum</taxon>
    </lineage>
</organism>